<protein>
    <recommendedName>
        <fullName evidence="5">Lipoprotein</fullName>
    </recommendedName>
</protein>
<keyword evidence="1" id="KW-0732">Signal</keyword>
<organism evidence="2">
    <name type="scientific">Pseudomonas tritici</name>
    <dbReference type="NCBI Taxonomy" id="2745518"/>
    <lineage>
        <taxon>Bacteria</taxon>
        <taxon>Pseudomonadati</taxon>
        <taxon>Pseudomonadota</taxon>
        <taxon>Gammaproteobacteria</taxon>
        <taxon>Pseudomonadales</taxon>
        <taxon>Pseudomonadaceae</taxon>
        <taxon>Pseudomonas</taxon>
    </lineage>
</organism>
<reference evidence="2" key="1">
    <citation type="journal article" date="2020" name="Microorganisms">
        <title>Reliable Identification of Environmental Pseudomonas Isolates Using the rpoD Gene.</title>
        <authorList>
            <consortium name="The Broad Institute Genome Sequencing Platform"/>
            <person name="Girard L."/>
            <person name="Lood C."/>
            <person name="Rokni-Zadeh H."/>
            <person name="van Noort V."/>
            <person name="Lavigne R."/>
            <person name="De Mot R."/>
        </authorList>
    </citation>
    <scope>NUCLEOTIDE SEQUENCE [LARGE SCALE GENOMIC DNA]</scope>
    <source>
        <strain evidence="2">SWRI145</strain>
    </source>
</reference>
<evidence type="ECO:0000313" key="4">
    <source>
        <dbReference type="Proteomes" id="UP000615613"/>
    </source>
</evidence>
<proteinExistence type="predicted"/>
<dbReference type="KEGG" id="ptrt:HU722_0012045"/>
<dbReference type="AlphaFoldDB" id="A0A8I0D1Q8"/>
<feature type="signal peptide" evidence="1">
    <location>
        <begin position="1"/>
        <end position="20"/>
    </location>
</feature>
<evidence type="ECO:0000256" key="1">
    <source>
        <dbReference type="SAM" id="SignalP"/>
    </source>
</evidence>
<gene>
    <name evidence="3" type="ORF">HU722_0012045</name>
    <name evidence="2" type="ORF">HU722_39650</name>
</gene>
<accession>A0A8I0D1Q8</accession>
<name>A0A8I0D1Q8_9PSED</name>
<reference evidence="3" key="2">
    <citation type="submission" date="2021-06" db="EMBL/GenBank/DDBJ databases">
        <title>Updating the genus Pseudomonas: Description of 43 new species and partition of the Pseudomonas putida group.</title>
        <authorList>
            <person name="Girard L."/>
            <person name="Lood C."/>
            <person name="Vandamme P."/>
            <person name="Rokni-Zadeh H."/>
            <person name="van Noort V."/>
            <person name="Hofte M."/>
            <person name="Lavigne R."/>
            <person name="De Mot R."/>
        </authorList>
    </citation>
    <scope>NUCLEOTIDE SEQUENCE</scope>
    <source>
        <strain evidence="3">SWRI145</strain>
    </source>
</reference>
<evidence type="ECO:0000313" key="2">
    <source>
        <dbReference type="EMBL" id="MBC3297664.1"/>
    </source>
</evidence>
<keyword evidence="4" id="KW-1185">Reference proteome</keyword>
<dbReference type="RefSeq" id="WP_065876215.1">
    <property type="nucleotide sequence ID" value="NZ_CP077084.1"/>
</dbReference>
<evidence type="ECO:0008006" key="5">
    <source>
        <dbReference type="Google" id="ProtNLM"/>
    </source>
</evidence>
<dbReference type="EMBL" id="CP077084">
    <property type="protein sequence ID" value="QXH86173.1"/>
    <property type="molecule type" value="Genomic_DNA"/>
</dbReference>
<evidence type="ECO:0000313" key="3">
    <source>
        <dbReference type="EMBL" id="QXH86173.1"/>
    </source>
</evidence>
<sequence>MNTSSLFKHLLGAAVLLALGGCLTMSGDYKVTAVDANGAPVKMVFTTRGSGIYSVRNAFCLNYPKGTVTIRDLNTGEELSSESPYHCR</sequence>
<feature type="chain" id="PRO_5044691864" description="Lipoprotein" evidence="1">
    <location>
        <begin position="21"/>
        <end position="88"/>
    </location>
</feature>
<dbReference type="EMBL" id="JABWQF010000035">
    <property type="protein sequence ID" value="MBC3297664.1"/>
    <property type="molecule type" value="Genomic_DNA"/>
</dbReference>
<dbReference type="Proteomes" id="UP000615613">
    <property type="component" value="Chromosome"/>
</dbReference>